<dbReference type="NCBIfam" id="NF041874">
    <property type="entry name" value="EPS_EpsC"/>
    <property type="match status" value="1"/>
</dbReference>
<keyword evidence="4" id="KW-0677">Repeat</keyword>
<evidence type="ECO:0000313" key="10">
    <source>
        <dbReference type="Proteomes" id="UP000561459"/>
    </source>
</evidence>
<feature type="region of interest" description="Disordered" evidence="8">
    <location>
        <begin position="212"/>
        <end position="232"/>
    </location>
</feature>
<evidence type="ECO:0000256" key="4">
    <source>
        <dbReference type="ARBA" id="ARBA00022737"/>
    </source>
</evidence>
<dbReference type="FunFam" id="2.160.10.10:FF:000007">
    <property type="entry name" value="Serine acetyltransferase"/>
    <property type="match status" value="1"/>
</dbReference>
<reference evidence="9 10" key="1">
    <citation type="submission" date="2020-08" db="EMBL/GenBank/DDBJ databases">
        <title>Genomic Encyclopedia of Type Strains, Phase IV (KMG-IV): sequencing the most valuable type-strain genomes for metagenomic binning, comparative biology and taxonomic classification.</title>
        <authorList>
            <person name="Goeker M."/>
        </authorList>
    </citation>
    <scope>NUCLEOTIDE SEQUENCE [LARGE SCALE GENOMIC DNA]</scope>
    <source>
        <strain evidence="9 10">DSM 27568</strain>
    </source>
</reference>
<dbReference type="InterPro" id="IPR005881">
    <property type="entry name" value="Ser_O-AcTrfase"/>
</dbReference>
<dbReference type="EC" id="2.3.1.30" evidence="7"/>
<gene>
    <name evidence="9" type="ORF">GGR39_002858</name>
</gene>
<evidence type="ECO:0000256" key="1">
    <source>
        <dbReference type="ARBA" id="ARBA00007274"/>
    </source>
</evidence>
<protein>
    <recommendedName>
        <fullName evidence="7">Serine acetyltransferase</fullName>
        <ecNumber evidence="7">2.3.1.30</ecNumber>
    </recommendedName>
</protein>
<dbReference type="EMBL" id="JACIDY010000007">
    <property type="protein sequence ID" value="MBB3941190.1"/>
    <property type="molecule type" value="Genomic_DNA"/>
</dbReference>
<dbReference type="Gene3D" id="1.10.3130.10">
    <property type="entry name" value="serine acetyltransferase, domain 1"/>
    <property type="match status" value="1"/>
</dbReference>
<dbReference type="Proteomes" id="UP000561459">
    <property type="component" value="Unassembled WGS sequence"/>
</dbReference>
<comment type="catalytic activity">
    <reaction evidence="6 7">
        <text>L-serine + acetyl-CoA = O-acetyl-L-serine + CoA</text>
        <dbReference type="Rhea" id="RHEA:24560"/>
        <dbReference type="ChEBI" id="CHEBI:33384"/>
        <dbReference type="ChEBI" id="CHEBI:57287"/>
        <dbReference type="ChEBI" id="CHEBI:57288"/>
        <dbReference type="ChEBI" id="CHEBI:58340"/>
        <dbReference type="EC" id="2.3.1.30"/>
    </reaction>
</comment>
<evidence type="ECO:0000256" key="7">
    <source>
        <dbReference type="PIRNR" id="PIRNR000441"/>
    </source>
</evidence>
<dbReference type="GO" id="GO:0006535">
    <property type="term" value="P:cysteine biosynthetic process from serine"/>
    <property type="evidence" value="ECO:0007669"/>
    <property type="project" value="InterPro"/>
</dbReference>
<dbReference type="PIRSF" id="PIRSF000441">
    <property type="entry name" value="CysE"/>
    <property type="match status" value="1"/>
</dbReference>
<keyword evidence="2" id="KW-0028">Amino-acid biosynthesis</keyword>
<proteinExistence type="inferred from homology"/>
<dbReference type="InterPro" id="IPR011004">
    <property type="entry name" value="Trimer_LpxA-like_sf"/>
</dbReference>
<evidence type="ECO:0000256" key="5">
    <source>
        <dbReference type="ARBA" id="ARBA00023315"/>
    </source>
</evidence>
<evidence type="ECO:0000256" key="2">
    <source>
        <dbReference type="ARBA" id="ARBA00022605"/>
    </source>
</evidence>
<dbReference type="InterPro" id="IPR045304">
    <property type="entry name" value="LbH_SAT"/>
</dbReference>
<name>A0A7W6FZJ5_9SPHN</name>
<keyword evidence="5 7" id="KW-0012">Acyltransferase</keyword>
<keyword evidence="3 7" id="KW-0808">Transferase</keyword>
<accession>A0A7W6FZJ5</accession>
<dbReference type="InterPro" id="IPR053376">
    <property type="entry name" value="Serine_acetyltransferase"/>
</dbReference>
<dbReference type="InterPro" id="IPR042122">
    <property type="entry name" value="Ser_AcTrfase_N_sf"/>
</dbReference>
<dbReference type="GO" id="GO:0009001">
    <property type="term" value="F:serine O-acetyltransferase activity"/>
    <property type="evidence" value="ECO:0007669"/>
    <property type="project" value="UniProtKB-EC"/>
</dbReference>
<keyword evidence="10" id="KW-1185">Reference proteome</keyword>
<dbReference type="SUPFAM" id="SSF51161">
    <property type="entry name" value="Trimeric LpxA-like enzymes"/>
    <property type="match status" value="1"/>
</dbReference>
<evidence type="ECO:0000256" key="6">
    <source>
        <dbReference type="ARBA" id="ARBA00049486"/>
    </source>
</evidence>
<dbReference type="Pfam" id="PF00132">
    <property type="entry name" value="Hexapep"/>
    <property type="match status" value="1"/>
</dbReference>
<organism evidence="9 10">
    <name type="scientific">Novosphingobium fluoreni</name>
    <dbReference type="NCBI Taxonomy" id="1391222"/>
    <lineage>
        <taxon>Bacteria</taxon>
        <taxon>Pseudomonadati</taxon>
        <taxon>Pseudomonadota</taxon>
        <taxon>Alphaproteobacteria</taxon>
        <taxon>Sphingomonadales</taxon>
        <taxon>Sphingomonadaceae</taxon>
        <taxon>Novosphingobium</taxon>
    </lineage>
</organism>
<dbReference type="InterPro" id="IPR001451">
    <property type="entry name" value="Hexapep"/>
</dbReference>
<comment type="similarity">
    <text evidence="1 7">Belongs to the transferase hexapeptide repeat family.</text>
</comment>
<dbReference type="InterPro" id="IPR018357">
    <property type="entry name" value="Hexapep_transf_CS"/>
</dbReference>
<dbReference type="CDD" id="cd03354">
    <property type="entry name" value="LbH_SAT"/>
    <property type="match status" value="1"/>
</dbReference>
<comment type="caution">
    <text evidence="9">The sequence shown here is derived from an EMBL/GenBank/DDBJ whole genome shotgun (WGS) entry which is preliminary data.</text>
</comment>
<dbReference type="Gene3D" id="2.160.10.10">
    <property type="entry name" value="Hexapeptide repeat proteins"/>
    <property type="match status" value="1"/>
</dbReference>
<dbReference type="PANTHER" id="PTHR42811">
    <property type="entry name" value="SERINE ACETYLTRANSFERASE"/>
    <property type="match status" value="1"/>
</dbReference>
<dbReference type="PROSITE" id="PS00101">
    <property type="entry name" value="HEXAPEP_TRANSFERASES"/>
    <property type="match status" value="1"/>
</dbReference>
<evidence type="ECO:0000256" key="3">
    <source>
        <dbReference type="ARBA" id="ARBA00022679"/>
    </source>
</evidence>
<evidence type="ECO:0000256" key="8">
    <source>
        <dbReference type="SAM" id="MobiDB-lite"/>
    </source>
</evidence>
<dbReference type="AlphaFoldDB" id="A0A7W6FZJ5"/>
<evidence type="ECO:0000313" key="9">
    <source>
        <dbReference type="EMBL" id="MBB3941190.1"/>
    </source>
</evidence>
<sequence>MNNLIRYLDSIVARDPAPRSRWEVLLYPGVWALFWHRVAHRLFRSRLFFFARLINHLSRVLTAIDIHPGATIGKNFFIDHGFTVIGETAVIGDNVTIYQGVTLGGTNPTNGQPGKRHPTIEDNAIIGSGAQILGPVVVGRRARIGASAVVTENVPEGATMVGVKARSTLVAAETWAKEFMPYGTPCKEPCEPSGLARVEQLESELSRLRDQVAQLSAHRSAQEPESPGMTGT</sequence>
<dbReference type="GO" id="GO:0005737">
    <property type="term" value="C:cytoplasm"/>
    <property type="evidence" value="ECO:0007669"/>
    <property type="project" value="InterPro"/>
</dbReference>